<sequence length="80" mass="9164">NPLSDDDLRIHEGSSYQATIPHLPNVTPLSTDHGAILYWQPTDSINDNDLSDYIDYAHEKYRMNEEQALAILQICEYNIS</sequence>
<keyword evidence="2" id="KW-0804">Transcription</keyword>
<evidence type="ECO:0000259" key="4">
    <source>
        <dbReference type="PROSITE" id="PS51156"/>
    </source>
</evidence>
<evidence type="ECO:0000313" key="7">
    <source>
        <dbReference type="Proteomes" id="UP000676336"/>
    </source>
</evidence>
<dbReference type="PROSITE" id="PS51156">
    <property type="entry name" value="ELM2"/>
    <property type="match status" value="1"/>
</dbReference>
<dbReference type="PANTHER" id="PTHR16089:SF28">
    <property type="entry name" value="REST COREPRESSOR"/>
    <property type="match status" value="1"/>
</dbReference>
<accession>A0A8S3B529</accession>
<gene>
    <name evidence="5" type="ORF">SMN809_LOCUS42012</name>
    <name evidence="6" type="ORF">SMN809_LOCUS46234</name>
</gene>
<dbReference type="GO" id="GO:0000118">
    <property type="term" value="C:histone deacetylase complex"/>
    <property type="evidence" value="ECO:0007669"/>
    <property type="project" value="TreeGrafter"/>
</dbReference>
<dbReference type="GO" id="GO:0003714">
    <property type="term" value="F:transcription corepressor activity"/>
    <property type="evidence" value="ECO:0007669"/>
    <property type="project" value="TreeGrafter"/>
</dbReference>
<keyword evidence="3" id="KW-0539">Nucleus</keyword>
<feature type="domain" description="ELM2" evidence="4">
    <location>
        <begin position="8"/>
        <end position="80"/>
    </location>
</feature>
<evidence type="ECO:0000313" key="5">
    <source>
        <dbReference type="EMBL" id="CAF4673983.1"/>
    </source>
</evidence>
<dbReference type="InterPro" id="IPR051066">
    <property type="entry name" value="Trans_reg/Corepressor"/>
</dbReference>
<proteinExistence type="predicted"/>
<feature type="non-terminal residue" evidence="6">
    <location>
        <position position="80"/>
    </location>
</feature>
<dbReference type="GO" id="GO:0006357">
    <property type="term" value="P:regulation of transcription by RNA polymerase II"/>
    <property type="evidence" value="ECO:0007669"/>
    <property type="project" value="TreeGrafter"/>
</dbReference>
<organism evidence="6 7">
    <name type="scientific">Rotaria magnacalcarata</name>
    <dbReference type="NCBI Taxonomy" id="392030"/>
    <lineage>
        <taxon>Eukaryota</taxon>
        <taxon>Metazoa</taxon>
        <taxon>Spiralia</taxon>
        <taxon>Gnathifera</taxon>
        <taxon>Rotifera</taxon>
        <taxon>Eurotatoria</taxon>
        <taxon>Bdelloidea</taxon>
        <taxon>Philodinida</taxon>
        <taxon>Philodinidae</taxon>
        <taxon>Rotaria</taxon>
    </lineage>
</organism>
<name>A0A8S3B529_9BILA</name>
<evidence type="ECO:0000313" key="6">
    <source>
        <dbReference type="EMBL" id="CAF4778279.1"/>
    </source>
</evidence>
<feature type="non-terminal residue" evidence="6">
    <location>
        <position position="1"/>
    </location>
</feature>
<dbReference type="EMBL" id="CAJOBI010143415">
    <property type="protein sequence ID" value="CAF4778279.1"/>
    <property type="molecule type" value="Genomic_DNA"/>
</dbReference>
<dbReference type="EMBL" id="CAJOBI010120114">
    <property type="protein sequence ID" value="CAF4673983.1"/>
    <property type="molecule type" value="Genomic_DNA"/>
</dbReference>
<evidence type="ECO:0000256" key="2">
    <source>
        <dbReference type="ARBA" id="ARBA00023163"/>
    </source>
</evidence>
<dbReference type="GO" id="GO:0005667">
    <property type="term" value="C:transcription regulator complex"/>
    <property type="evidence" value="ECO:0007669"/>
    <property type="project" value="TreeGrafter"/>
</dbReference>
<dbReference type="Proteomes" id="UP000676336">
    <property type="component" value="Unassembled WGS sequence"/>
</dbReference>
<dbReference type="PANTHER" id="PTHR16089">
    <property type="entry name" value="REST COREPRESSOR COREST PROTEIN-RELATED"/>
    <property type="match status" value="1"/>
</dbReference>
<keyword evidence="1" id="KW-0805">Transcription regulation</keyword>
<dbReference type="AlphaFoldDB" id="A0A8S3B529"/>
<dbReference type="Pfam" id="PF01448">
    <property type="entry name" value="ELM2"/>
    <property type="match status" value="1"/>
</dbReference>
<reference evidence="6" key="1">
    <citation type="submission" date="2021-02" db="EMBL/GenBank/DDBJ databases">
        <authorList>
            <person name="Nowell W R."/>
        </authorList>
    </citation>
    <scope>NUCLEOTIDE SEQUENCE</scope>
</reference>
<evidence type="ECO:0000256" key="3">
    <source>
        <dbReference type="ARBA" id="ARBA00023242"/>
    </source>
</evidence>
<dbReference type="InterPro" id="IPR000949">
    <property type="entry name" value="ELM2_dom"/>
</dbReference>
<protein>
    <recommendedName>
        <fullName evidence="4">ELM2 domain-containing protein</fullName>
    </recommendedName>
</protein>
<comment type="caution">
    <text evidence="6">The sequence shown here is derived from an EMBL/GenBank/DDBJ whole genome shotgun (WGS) entry which is preliminary data.</text>
</comment>
<evidence type="ECO:0000256" key="1">
    <source>
        <dbReference type="ARBA" id="ARBA00023015"/>
    </source>
</evidence>
<dbReference type="SMART" id="SM01189">
    <property type="entry name" value="ELM2"/>
    <property type="match status" value="1"/>
</dbReference>
<dbReference type="Gene3D" id="4.10.1240.50">
    <property type="match status" value="1"/>
</dbReference>